<protein>
    <submittedName>
        <fullName evidence="5">Hemoglobin</fullName>
    </submittedName>
</protein>
<dbReference type="GO" id="GO:0020037">
    <property type="term" value="F:heme binding"/>
    <property type="evidence" value="ECO:0007669"/>
    <property type="project" value="InterPro"/>
</dbReference>
<accession>A0A840E9V3</accession>
<comment type="caution">
    <text evidence="5">The sequence shown here is derived from an EMBL/GenBank/DDBJ whole genome shotgun (WGS) entry which is preliminary data.</text>
</comment>
<keyword evidence="4" id="KW-0408">Iron</keyword>
<keyword evidence="2" id="KW-0349">Heme</keyword>
<reference evidence="5 6" key="1">
    <citation type="submission" date="2020-08" db="EMBL/GenBank/DDBJ databases">
        <title>Genomic Encyclopedia of Type Strains, Phase IV (KMG-IV): sequencing the most valuable type-strain genomes for metagenomic binning, comparative biology and taxonomic classification.</title>
        <authorList>
            <person name="Goeker M."/>
        </authorList>
    </citation>
    <scope>NUCLEOTIDE SEQUENCE [LARGE SCALE GENOMIC DNA]</scope>
    <source>
        <strain evidence="5 6">DSM 105137</strain>
    </source>
</reference>
<dbReference type="GO" id="GO:0046872">
    <property type="term" value="F:metal ion binding"/>
    <property type="evidence" value="ECO:0007669"/>
    <property type="project" value="UniProtKB-KW"/>
</dbReference>
<dbReference type="Proteomes" id="UP000576209">
    <property type="component" value="Unassembled WGS sequence"/>
</dbReference>
<dbReference type="RefSeq" id="WP_183496949.1">
    <property type="nucleotide sequence ID" value="NZ_JACIFF010000009.1"/>
</dbReference>
<dbReference type="AlphaFoldDB" id="A0A840E9V3"/>
<keyword evidence="6" id="KW-1185">Reference proteome</keyword>
<evidence type="ECO:0000256" key="1">
    <source>
        <dbReference type="ARBA" id="ARBA00022448"/>
    </source>
</evidence>
<dbReference type="SUPFAM" id="SSF46458">
    <property type="entry name" value="Globin-like"/>
    <property type="match status" value="1"/>
</dbReference>
<dbReference type="GO" id="GO:0019825">
    <property type="term" value="F:oxygen binding"/>
    <property type="evidence" value="ECO:0007669"/>
    <property type="project" value="InterPro"/>
</dbReference>
<name>A0A840E9V3_9BACT</name>
<evidence type="ECO:0000313" key="5">
    <source>
        <dbReference type="EMBL" id="MBB4080723.1"/>
    </source>
</evidence>
<proteinExistence type="predicted"/>
<evidence type="ECO:0000256" key="2">
    <source>
        <dbReference type="ARBA" id="ARBA00022617"/>
    </source>
</evidence>
<dbReference type="EMBL" id="JACIFF010000009">
    <property type="protein sequence ID" value="MBB4080723.1"/>
    <property type="molecule type" value="Genomic_DNA"/>
</dbReference>
<gene>
    <name evidence="5" type="ORF">GGR28_003358</name>
</gene>
<dbReference type="Gene3D" id="1.10.490.10">
    <property type="entry name" value="Globins"/>
    <property type="match status" value="1"/>
</dbReference>
<evidence type="ECO:0000313" key="6">
    <source>
        <dbReference type="Proteomes" id="UP000576209"/>
    </source>
</evidence>
<dbReference type="Pfam" id="PF01152">
    <property type="entry name" value="Bac_globin"/>
    <property type="match status" value="1"/>
</dbReference>
<evidence type="ECO:0000256" key="3">
    <source>
        <dbReference type="ARBA" id="ARBA00022723"/>
    </source>
</evidence>
<dbReference type="InterPro" id="IPR012292">
    <property type="entry name" value="Globin/Proto"/>
</dbReference>
<dbReference type="InterPro" id="IPR001486">
    <property type="entry name" value="Hemoglobin_trunc"/>
</dbReference>
<organism evidence="5 6">
    <name type="scientific">Neolewinella aquimaris</name>
    <dbReference type="NCBI Taxonomy" id="1835722"/>
    <lineage>
        <taxon>Bacteria</taxon>
        <taxon>Pseudomonadati</taxon>
        <taxon>Bacteroidota</taxon>
        <taxon>Saprospiria</taxon>
        <taxon>Saprospirales</taxon>
        <taxon>Lewinellaceae</taxon>
        <taxon>Neolewinella</taxon>
    </lineage>
</organism>
<dbReference type="InterPro" id="IPR009050">
    <property type="entry name" value="Globin-like_sf"/>
</dbReference>
<sequence>MQLSDISRFEDIKVMVDAFYAEVREDELLGPIFGGVIKDRWPVHLDKMYRFWQTVLLGERTYGGSPFMPHLKLPVSSEHFNCWKELFYRTVDANFRGPKADEAKWRAERMAEMFQFKIDHYRRSRSEPLI</sequence>
<keyword evidence="1" id="KW-0813">Transport</keyword>
<keyword evidence="3" id="KW-0479">Metal-binding</keyword>
<dbReference type="CDD" id="cd08916">
    <property type="entry name" value="TrHb3_P"/>
    <property type="match status" value="1"/>
</dbReference>
<evidence type="ECO:0000256" key="4">
    <source>
        <dbReference type="ARBA" id="ARBA00023004"/>
    </source>
</evidence>